<dbReference type="Proteomes" id="UP000055045">
    <property type="component" value="Unassembled WGS sequence"/>
</dbReference>
<sequence>MCVIVIGWSVKGSVSLRNAHRSDHAAQGRAQSYLVVKKRQGVSTKTEREGQRMAWEIPYIYSTSSPHYPRNVSPLCPII</sequence>
<gene>
    <name evidence="1" type="ORF">ACN42_g858</name>
</gene>
<evidence type="ECO:0000313" key="1">
    <source>
        <dbReference type="EMBL" id="KUM66265.1"/>
    </source>
</evidence>
<comment type="caution">
    <text evidence="1">The sequence shown here is derived from an EMBL/GenBank/DDBJ whole genome shotgun (WGS) entry which is preliminary data.</text>
</comment>
<accession>A0A101MT92</accession>
<protein>
    <submittedName>
        <fullName evidence="1">Uncharacterized protein</fullName>
    </submittedName>
</protein>
<dbReference type="AlphaFoldDB" id="A0A101MT92"/>
<keyword evidence="2" id="KW-1185">Reference proteome</keyword>
<dbReference type="EMBL" id="LLXE01000012">
    <property type="protein sequence ID" value="KUM66265.1"/>
    <property type="molecule type" value="Genomic_DNA"/>
</dbReference>
<reference evidence="1 2" key="1">
    <citation type="submission" date="2015-10" db="EMBL/GenBank/DDBJ databases">
        <title>Genome sequencing of Penicillium freii.</title>
        <authorList>
            <person name="Nguyen H.D."/>
            <person name="Visagie C.M."/>
            <person name="Seifert K.A."/>
        </authorList>
    </citation>
    <scope>NUCLEOTIDE SEQUENCE [LARGE SCALE GENOMIC DNA]</scope>
    <source>
        <strain evidence="1 2">DAOM 242723</strain>
    </source>
</reference>
<name>A0A101MT92_PENFR</name>
<organism evidence="1 2">
    <name type="scientific">Penicillium freii</name>
    <dbReference type="NCBI Taxonomy" id="48697"/>
    <lineage>
        <taxon>Eukaryota</taxon>
        <taxon>Fungi</taxon>
        <taxon>Dikarya</taxon>
        <taxon>Ascomycota</taxon>
        <taxon>Pezizomycotina</taxon>
        <taxon>Eurotiomycetes</taxon>
        <taxon>Eurotiomycetidae</taxon>
        <taxon>Eurotiales</taxon>
        <taxon>Aspergillaceae</taxon>
        <taxon>Penicillium</taxon>
    </lineage>
</organism>
<evidence type="ECO:0000313" key="2">
    <source>
        <dbReference type="Proteomes" id="UP000055045"/>
    </source>
</evidence>
<proteinExistence type="predicted"/>